<proteinExistence type="predicted"/>
<protein>
    <submittedName>
        <fullName evidence="7">MFS transporter</fullName>
    </submittedName>
</protein>
<keyword evidence="8" id="KW-1185">Reference proteome</keyword>
<dbReference type="InterPro" id="IPR000849">
    <property type="entry name" value="Sugar_P_transporter"/>
</dbReference>
<feature type="transmembrane region" description="Helical" evidence="5">
    <location>
        <begin position="339"/>
        <end position="364"/>
    </location>
</feature>
<dbReference type="PANTHER" id="PTHR11662:SF333">
    <property type="entry name" value="D-GALACTONATE TRANSPORTER"/>
    <property type="match status" value="1"/>
</dbReference>
<feature type="transmembrane region" description="Helical" evidence="5">
    <location>
        <begin position="376"/>
        <end position="397"/>
    </location>
</feature>
<dbReference type="InterPro" id="IPR050382">
    <property type="entry name" value="MFS_Na/Anion_cotransporter"/>
</dbReference>
<feature type="transmembrane region" description="Helical" evidence="5">
    <location>
        <begin position="12"/>
        <end position="30"/>
    </location>
</feature>
<evidence type="ECO:0000256" key="4">
    <source>
        <dbReference type="ARBA" id="ARBA00023136"/>
    </source>
</evidence>
<feature type="transmembrane region" description="Helical" evidence="5">
    <location>
        <begin position="51"/>
        <end position="70"/>
    </location>
</feature>
<evidence type="ECO:0000313" key="7">
    <source>
        <dbReference type="EMBL" id="QMW04459.1"/>
    </source>
</evidence>
<dbReference type="InterPro" id="IPR011701">
    <property type="entry name" value="MFS"/>
</dbReference>
<dbReference type="InterPro" id="IPR036259">
    <property type="entry name" value="MFS_trans_sf"/>
</dbReference>
<feature type="domain" description="Major facilitator superfamily (MFS) profile" evidence="6">
    <location>
        <begin position="17"/>
        <end position="427"/>
    </location>
</feature>
<keyword evidence="3 5" id="KW-1133">Transmembrane helix</keyword>
<dbReference type="GO" id="GO:0022857">
    <property type="term" value="F:transmembrane transporter activity"/>
    <property type="evidence" value="ECO:0007669"/>
    <property type="project" value="InterPro"/>
</dbReference>
<comment type="subcellular location">
    <subcellularLocation>
        <location evidence="1">Membrane</location>
        <topology evidence="1">Multi-pass membrane protein</topology>
    </subcellularLocation>
</comment>
<accession>A0A7G5H017</accession>
<keyword evidence="2 5" id="KW-0812">Transmembrane</keyword>
<gene>
    <name evidence="7" type="ORF">H3H32_05825</name>
</gene>
<dbReference type="Gene3D" id="1.20.1250.20">
    <property type="entry name" value="MFS general substrate transporter like domains"/>
    <property type="match status" value="2"/>
</dbReference>
<dbReference type="GO" id="GO:0016020">
    <property type="term" value="C:membrane"/>
    <property type="evidence" value="ECO:0007669"/>
    <property type="project" value="UniProtKB-SubCell"/>
</dbReference>
<dbReference type="Proteomes" id="UP000515369">
    <property type="component" value="Chromosome"/>
</dbReference>
<reference evidence="7 8" key="1">
    <citation type="submission" date="2020-07" db="EMBL/GenBank/DDBJ databases">
        <title>Spirosoma foliorum sp. nov., isolated from the leaves on the Nejang mountain Korea, Republic of.</title>
        <authorList>
            <person name="Ho H."/>
            <person name="Lee Y.-J."/>
            <person name="Nurcahyanto D.-A."/>
            <person name="Kim S.-G."/>
        </authorList>
    </citation>
    <scope>NUCLEOTIDE SEQUENCE [LARGE SCALE GENOMIC DNA]</scope>
    <source>
        <strain evidence="7 8">PL0136</strain>
    </source>
</reference>
<evidence type="ECO:0000256" key="5">
    <source>
        <dbReference type="SAM" id="Phobius"/>
    </source>
</evidence>
<feature type="transmembrane region" description="Helical" evidence="5">
    <location>
        <begin position="172"/>
        <end position="191"/>
    </location>
</feature>
<feature type="transmembrane region" description="Helical" evidence="5">
    <location>
        <begin position="241"/>
        <end position="260"/>
    </location>
</feature>
<name>A0A7G5H017_9BACT</name>
<sequence length="444" mass="48735">MVQLSGQSKPTRVRYGMLALVFVNVAISYLDRTNIGVAASALGKDLNLSKVELGYILSAFGWAYAALQIPGGLIADRFGPRILYAFCLITWSVVTLAHVLVRGIGSLFFLRLATGTLEAPSYPINNRVVTQWFPNNERASAIAMYVSGQFIGLAFLSPILAMVQVYAGWRGLFIGTGLVGLIWGIVWYLFYRDPLDSANVNKAELDYIEEGGGLLRGKEQTKDQVNIWHWSNVKLILSNRTLWGVYIGQFCVNATLWFFLTWFPTYLVEYRHLSFIKSGYLASIPFLAACAGLLLSGFLSDWLINQGKSASLARKAPIIIGFILSLSIVGANYTENDTLVIFFLSFAFFGIGMALISWIFVSVLSPKHLIGLTSGVFNFMGNLASIVVPISIGYLIQGGSFKPALAFIGIIEFIGACSYIFLVGKIERIGTPTQTDINEGKLVS</sequence>
<evidence type="ECO:0000256" key="3">
    <source>
        <dbReference type="ARBA" id="ARBA00022989"/>
    </source>
</evidence>
<dbReference type="AlphaFoldDB" id="A0A7G5H017"/>
<dbReference type="InterPro" id="IPR020846">
    <property type="entry name" value="MFS_dom"/>
</dbReference>
<dbReference type="RefSeq" id="WP_182461713.1">
    <property type="nucleotide sequence ID" value="NZ_CP059732.1"/>
</dbReference>
<dbReference type="PANTHER" id="PTHR11662">
    <property type="entry name" value="SOLUTE CARRIER FAMILY 17"/>
    <property type="match status" value="1"/>
</dbReference>
<dbReference type="SUPFAM" id="SSF103473">
    <property type="entry name" value="MFS general substrate transporter"/>
    <property type="match status" value="1"/>
</dbReference>
<feature type="transmembrane region" description="Helical" evidence="5">
    <location>
        <begin position="142"/>
        <end position="166"/>
    </location>
</feature>
<dbReference type="Pfam" id="PF07690">
    <property type="entry name" value="MFS_1"/>
    <property type="match status" value="1"/>
</dbReference>
<dbReference type="EMBL" id="CP059732">
    <property type="protein sequence ID" value="QMW04459.1"/>
    <property type="molecule type" value="Genomic_DNA"/>
</dbReference>
<evidence type="ECO:0000256" key="2">
    <source>
        <dbReference type="ARBA" id="ARBA00022692"/>
    </source>
</evidence>
<feature type="transmembrane region" description="Helical" evidence="5">
    <location>
        <begin position="403"/>
        <end position="422"/>
    </location>
</feature>
<keyword evidence="4 5" id="KW-0472">Membrane</keyword>
<feature type="transmembrane region" description="Helical" evidence="5">
    <location>
        <begin position="280"/>
        <end position="304"/>
    </location>
</feature>
<evidence type="ECO:0000259" key="6">
    <source>
        <dbReference type="PROSITE" id="PS50850"/>
    </source>
</evidence>
<evidence type="ECO:0000256" key="1">
    <source>
        <dbReference type="ARBA" id="ARBA00004141"/>
    </source>
</evidence>
<dbReference type="CDD" id="cd17319">
    <property type="entry name" value="MFS_ExuT_GudP_like"/>
    <property type="match status" value="1"/>
</dbReference>
<dbReference type="KEGG" id="sfol:H3H32_05825"/>
<dbReference type="PIRSF" id="PIRSF002808">
    <property type="entry name" value="Hexose_phosphate_transp"/>
    <property type="match status" value="1"/>
</dbReference>
<organism evidence="7 8">
    <name type="scientific">Spirosoma foliorum</name>
    <dbReference type="NCBI Taxonomy" id="2710596"/>
    <lineage>
        <taxon>Bacteria</taxon>
        <taxon>Pseudomonadati</taxon>
        <taxon>Bacteroidota</taxon>
        <taxon>Cytophagia</taxon>
        <taxon>Cytophagales</taxon>
        <taxon>Cytophagaceae</taxon>
        <taxon>Spirosoma</taxon>
    </lineage>
</organism>
<evidence type="ECO:0000313" key="8">
    <source>
        <dbReference type="Proteomes" id="UP000515369"/>
    </source>
</evidence>
<feature type="transmembrane region" description="Helical" evidence="5">
    <location>
        <begin position="316"/>
        <end position="333"/>
    </location>
</feature>
<feature type="transmembrane region" description="Helical" evidence="5">
    <location>
        <begin position="82"/>
        <end position="101"/>
    </location>
</feature>
<dbReference type="PROSITE" id="PS50850">
    <property type="entry name" value="MFS"/>
    <property type="match status" value="1"/>
</dbReference>